<dbReference type="InterPro" id="IPR004400">
    <property type="entry name" value="UreG"/>
</dbReference>
<gene>
    <name evidence="2" type="ORF">BJ554DRAFT_3906</name>
</gene>
<name>A0A8H7ZNG1_9FUNG</name>
<feature type="compositionally biased region" description="Basic and acidic residues" evidence="1">
    <location>
        <begin position="325"/>
        <end position="339"/>
    </location>
</feature>
<sequence>MCERKFPEPGSWSGTRHFRQSGFAPWRPAAVPTQVSAPGAPLGVANYCGARIVPGAISTCFSSVPPLPALPALPPSPPCSPLFPKKAIREDISVNLTALEELHAQFNPDLLLVESGGDNLAGRGQDCFPGGCLYARCARARTEKNSVRPPVDAFYRRGAKKIRAKPANFSRELADYIIYVIVSRGAGGGGGLRKADVSGTEPAVASFCGMKKERSLTLLPLNPLSSVVRSLRPGENTFQAATRSPGREAQTSFCFSPPHSPPLAFLPSPPRRSPLTRCRYNPVGPPDHQQDRLGPVRRGGPVRHGPRRPAHARRRAHRVRAGQARRGDGRDHSPHPPRM</sequence>
<dbReference type="EMBL" id="JAEFCI010011850">
    <property type="protein sequence ID" value="KAG5456372.1"/>
    <property type="molecule type" value="Genomic_DNA"/>
</dbReference>
<proteinExistence type="predicted"/>
<dbReference type="Proteomes" id="UP000673691">
    <property type="component" value="Unassembled WGS sequence"/>
</dbReference>
<feature type="compositionally biased region" description="Basic residues" evidence="1">
    <location>
        <begin position="300"/>
        <end position="320"/>
    </location>
</feature>
<dbReference type="PANTHER" id="PTHR31715">
    <property type="entry name" value="UREASE ACCESSORY PROTEIN G"/>
    <property type="match status" value="1"/>
</dbReference>
<accession>A0A8H7ZNG1</accession>
<dbReference type="GO" id="GO:0016151">
    <property type="term" value="F:nickel cation binding"/>
    <property type="evidence" value="ECO:0007669"/>
    <property type="project" value="InterPro"/>
</dbReference>
<comment type="caution">
    <text evidence="2">The sequence shown here is derived from an EMBL/GenBank/DDBJ whole genome shotgun (WGS) entry which is preliminary data.</text>
</comment>
<organism evidence="2 3">
    <name type="scientific">Olpidium bornovanus</name>
    <dbReference type="NCBI Taxonomy" id="278681"/>
    <lineage>
        <taxon>Eukaryota</taxon>
        <taxon>Fungi</taxon>
        <taxon>Fungi incertae sedis</taxon>
        <taxon>Olpidiomycota</taxon>
        <taxon>Olpidiomycotina</taxon>
        <taxon>Olpidiomycetes</taxon>
        <taxon>Olpidiales</taxon>
        <taxon>Olpidiaceae</taxon>
        <taxon>Olpidium</taxon>
    </lineage>
</organism>
<dbReference type="GO" id="GO:0003924">
    <property type="term" value="F:GTPase activity"/>
    <property type="evidence" value="ECO:0007669"/>
    <property type="project" value="InterPro"/>
</dbReference>
<feature type="region of interest" description="Disordered" evidence="1">
    <location>
        <begin position="238"/>
        <end position="339"/>
    </location>
</feature>
<dbReference type="OrthoDB" id="10063137at2759"/>
<reference evidence="2 3" key="1">
    <citation type="journal article" name="Sci. Rep.">
        <title>Genome-scale phylogenetic analyses confirm Olpidium as the closest living zoosporic fungus to the non-flagellated, terrestrial fungi.</title>
        <authorList>
            <person name="Chang Y."/>
            <person name="Rochon D."/>
            <person name="Sekimoto S."/>
            <person name="Wang Y."/>
            <person name="Chovatia M."/>
            <person name="Sandor L."/>
            <person name="Salamov A."/>
            <person name="Grigoriev I.V."/>
            <person name="Stajich J.E."/>
            <person name="Spatafora J.W."/>
        </authorList>
    </citation>
    <scope>NUCLEOTIDE SEQUENCE [LARGE SCALE GENOMIC DNA]</scope>
    <source>
        <strain evidence="2">S191</strain>
    </source>
</reference>
<keyword evidence="3" id="KW-1185">Reference proteome</keyword>
<protein>
    <submittedName>
        <fullName evidence="2">Uncharacterized protein</fullName>
    </submittedName>
</protein>
<dbReference type="GO" id="GO:0043419">
    <property type="term" value="P:urea catabolic process"/>
    <property type="evidence" value="ECO:0007669"/>
    <property type="project" value="InterPro"/>
</dbReference>
<dbReference type="AlphaFoldDB" id="A0A8H7ZNG1"/>
<evidence type="ECO:0000313" key="3">
    <source>
        <dbReference type="Proteomes" id="UP000673691"/>
    </source>
</evidence>
<evidence type="ECO:0000256" key="1">
    <source>
        <dbReference type="SAM" id="MobiDB-lite"/>
    </source>
</evidence>
<dbReference type="PANTHER" id="PTHR31715:SF0">
    <property type="entry name" value="UREASE ACCESSORY PROTEIN G"/>
    <property type="match status" value="1"/>
</dbReference>
<evidence type="ECO:0000313" key="2">
    <source>
        <dbReference type="EMBL" id="KAG5456372.1"/>
    </source>
</evidence>
<feature type="non-terminal residue" evidence="2">
    <location>
        <position position="339"/>
    </location>
</feature>